<dbReference type="EMBL" id="OP413840">
    <property type="protein sequence ID" value="UYL64995.1"/>
    <property type="molecule type" value="Genomic_DNA"/>
</dbReference>
<accession>A0ABY6GNW7</accession>
<name>A0ABY6GNW7_9VIRU</name>
<reference evidence="1 2" key="1">
    <citation type="submission" date="2022-09" db="EMBL/GenBank/DDBJ databases">
        <title>Evolutionary Diversification of Methanotrophic Ca. Methanophagales (ANME-1) and Their Expansive Virome.</title>
        <authorList>
            <person name="Laso-Perez R."/>
            <person name="Wu F."/>
            <person name="Cremiere A."/>
            <person name="Speth D.R."/>
            <person name="Magyar J.S."/>
            <person name="Krupovic M."/>
            <person name="Orphan V.J."/>
        </authorList>
    </citation>
    <scope>NUCLEOTIDE SEQUENCE [LARGE SCALE GENOMIC DNA]</scope>
    <source>
        <strain evidence="1">PBV300</strain>
    </source>
</reference>
<proteinExistence type="predicted"/>
<evidence type="ECO:0000313" key="1">
    <source>
        <dbReference type="EMBL" id="UYL64995.1"/>
    </source>
</evidence>
<protein>
    <submittedName>
        <fullName evidence="1">Uncharacterized protein</fullName>
    </submittedName>
</protein>
<dbReference type="Proteomes" id="UP001156320">
    <property type="component" value="Segment"/>
</dbReference>
<keyword evidence="2" id="KW-1185">Reference proteome</keyword>
<organism evidence="1 2">
    <name type="scientific">Methanophagales virus PBV300</name>
    <dbReference type="NCBI Taxonomy" id="2987731"/>
    <lineage>
        <taxon>Viruses</taxon>
        <taxon>Adnaviria</taxon>
        <taxon>Zilligvirae</taxon>
        <taxon>Taleaviricota</taxon>
        <taxon>Tokiviricetes</taxon>
        <taxon>Maximonvirales</taxon>
        <taxon>Ahmunviridae</taxon>
        <taxon>Yumkaaxvirus</taxon>
        <taxon>Yumkaaxvirus pescaderoense</taxon>
    </lineage>
</organism>
<gene>
    <name evidence="1" type="ORF">JBCDKDKM_00033</name>
</gene>
<evidence type="ECO:0000313" key="2">
    <source>
        <dbReference type="Proteomes" id="UP001156320"/>
    </source>
</evidence>
<sequence length="52" mass="6046">MGIKELLSRINETTTVEELVSIIEEASQTIDDDFTLDLFLSEAWRRFSLRRG</sequence>